<dbReference type="Proteomes" id="UP000015351">
    <property type="component" value="Unassembled WGS sequence"/>
</dbReference>
<keyword evidence="1" id="KW-0472">Membrane</keyword>
<evidence type="ECO:0000256" key="1">
    <source>
        <dbReference type="SAM" id="Phobius"/>
    </source>
</evidence>
<dbReference type="AlphaFoldDB" id="S9RP13"/>
<dbReference type="OrthoDB" id="7872651at2"/>
<protein>
    <submittedName>
        <fullName evidence="2">Uncharacterized protein</fullName>
    </submittedName>
</protein>
<organism evidence="2 3">
    <name type="scientific">Litoreibacter arenae DSM 19593</name>
    <dbReference type="NCBI Taxonomy" id="1123360"/>
    <lineage>
        <taxon>Bacteria</taxon>
        <taxon>Pseudomonadati</taxon>
        <taxon>Pseudomonadota</taxon>
        <taxon>Alphaproteobacteria</taxon>
        <taxon>Rhodobacterales</taxon>
        <taxon>Roseobacteraceae</taxon>
        <taxon>Litoreibacter</taxon>
    </lineage>
</organism>
<keyword evidence="1" id="KW-0812">Transmembrane</keyword>
<dbReference type="eggNOG" id="ENOG5032ZZI">
    <property type="taxonomic scope" value="Bacteria"/>
</dbReference>
<dbReference type="RefSeq" id="WP_021099736.1">
    <property type="nucleotide sequence ID" value="NZ_KE557306.1"/>
</dbReference>
<dbReference type="EMBL" id="AONI01000009">
    <property type="protein sequence ID" value="EPX79830.1"/>
    <property type="molecule type" value="Genomic_DNA"/>
</dbReference>
<comment type="caution">
    <text evidence="2">The sequence shown here is derived from an EMBL/GenBank/DDBJ whole genome shotgun (WGS) entry which is preliminary data.</text>
</comment>
<dbReference type="HOGENOM" id="CLU_171065_1_0_5"/>
<reference evidence="3" key="1">
    <citation type="journal article" date="2013" name="Stand. Genomic Sci.">
        <title>Genome sequence of the Litoreibacter arenae type strain (DSM 19593(T)), a member of the Roseobacter clade isolated from sea sand.</title>
        <authorList>
            <person name="Riedel T."/>
            <person name="Fiebig A."/>
            <person name="Petersen J."/>
            <person name="Gronow S."/>
            <person name="Kyrpides N.C."/>
            <person name="Goker M."/>
            <person name="Klenk H.P."/>
        </authorList>
    </citation>
    <scope>NUCLEOTIDE SEQUENCE [LARGE SCALE GENOMIC DNA]</scope>
    <source>
        <strain evidence="3">DSM 19593</strain>
    </source>
</reference>
<evidence type="ECO:0000313" key="2">
    <source>
        <dbReference type="EMBL" id="EPX79830.1"/>
    </source>
</evidence>
<dbReference type="InterPro" id="IPR045519">
    <property type="entry name" value="DUF6476"/>
</dbReference>
<keyword evidence="1" id="KW-1133">Transmembrane helix</keyword>
<accession>S9RP13</accession>
<proteinExistence type="predicted"/>
<dbReference type="PATRIC" id="fig|1123360.3.peg.1155"/>
<feature type="transmembrane region" description="Helical" evidence="1">
    <location>
        <begin position="20"/>
        <end position="42"/>
    </location>
</feature>
<gene>
    <name evidence="2" type="ORF">thalar_01166</name>
</gene>
<name>S9RP13_9RHOB</name>
<evidence type="ECO:0000313" key="3">
    <source>
        <dbReference type="Proteomes" id="UP000015351"/>
    </source>
</evidence>
<sequence>MNTNPEFPAEEPANLKFLRRLVTTLTATMIVGLVVMITLLVIRLNSATPDLALPEYIELPDGTRTTAFTQAPTWYAVVTADDRILIFNRDSGQLTQEISVNSRP</sequence>
<dbReference type="STRING" id="1123360.thalar_01166"/>
<dbReference type="Pfam" id="PF20082">
    <property type="entry name" value="DUF6476"/>
    <property type="match status" value="1"/>
</dbReference>
<keyword evidence="3" id="KW-1185">Reference proteome</keyword>